<organism evidence="1 2">
    <name type="scientific">Portunus trituberculatus</name>
    <name type="common">Swimming crab</name>
    <name type="synonym">Neptunus trituberculatus</name>
    <dbReference type="NCBI Taxonomy" id="210409"/>
    <lineage>
        <taxon>Eukaryota</taxon>
        <taxon>Metazoa</taxon>
        <taxon>Ecdysozoa</taxon>
        <taxon>Arthropoda</taxon>
        <taxon>Crustacea</taxon>
        <taxon>Multicrustacea</taxon>
        <taxon>Malacostraca</taxon>
        <taxon>Eumalacostraca</taxon>
        <taxon>Eucarida</taxon>
        <taxon>Decapoda</taxon>
        <taxon>Pleocyemata</taxon>
        <taxon>Brachyura</taxon>
        <taxon>Eubrachyura</taxon>
        <taxon>Portunoidea</taxon>
        <taxon>Portunidae</taxon>
        <taxon>Portuninae</taxon>
        <taxon>Portunus</taxon>
    </lineage>
</organism>
<accession>A0A5B7F8D1</accession>
<comment type="caution">
    <text evidence="1">The sequence shown here is derived from an EMBL/GenBank/DDBJ whole genome shotgun (WGS) entry which is preliminary data.</text>
</comment>
<keyword evidence="2" id="KW-1185">Reference proteome</keyword>
<gene>
    <name evidence="1" type="ORF">E2C01_035403</name>
</gene>
<dbReference type="EMBL" id="VSRR010005189">
    <property type="protein sequence ID" value="MPC41797.1"/>
    <property type="molecule type" value="Genomic_DNA"/>
</dbReference>
<proteinExistence type="predicted"/>
<dbReference type="Proteomes" id="UP000324222">
    <property type="component" value="Unassembled WGS sequence"/>
</dbReference>
<evidence type="ECO:0000313" key="1">
    <source>
        <dbReference type="EMBL" id="MPC41797.1"/>
    </source>
</evidence>
<protein>
    <submittedName>
        <fullName evidence="1">Uncharacterized protein</fullName>
    </submittedName>
</protein>
<reference evidence="1 2" key="1">
    <citation type="submission" date="2019-05" db="EMBL/GenBank/DDBJ databases">
        <title>Another draft genome of Portunus trituberculatus and its Hox gene families provides insights of decapod evolution.</title>
        <authorList>
            <person name="Jeong J.-H."/>
            <person name="Song I."/>
            <person name="Kim S."/>
            <person name="Choi T."/>
            <person name="Kim D."/>
            <person name="Ryu S."/>
            <person name="Kim W."/>
        </authorList>
    </citation>
    <scope>NUCLEOTIDE SEQUENCE [LARGE SCALE GENOMIC DNA]</scope>
    <source>
        <tissue evidence="1">Muscle</tissue>
    </source>
</reference>
<evidence type="ECO:0000313" key="2">
    <source>
        <dbReference type="Proteomes" id="UP000324222"/>
    </source>
</evidence>
<name>A0A5B7F8D1_PORTR</name>
<dbReference type="AlphaFoldDB" id="A0A5B7F8D1"/>
<sequence>MSILIQRTVVEKKKREETLSELRSPYRTRPCAKVAHGTTPGANNTRTRGKFVRKKMKSSKDEGINTKEVDKLWPPWYSGTMRALGSEGSPRARVRILSTVRM</sequence>